<dbReference type="EMBL" id="ML122260">
    <property type="protein sequence ID" value="RPD61900.1"/>
    <property type="molecule type" value="Genomic_DNA"/>
</dbReference>
<gene>
    <name evidence="2" type="ORF">L227DRAFT_43167</name>
</gene>
<accession>A0A5C2SDT4</accession>
<protein>
    <submittedName>
        <fullName evidence="2">Uncharacterized protein</fullName>
    </submittedName>
</protein>
<sequence length="92" mass="10027">MGVRGGRGPGAMAIPGARQRSLDICRLSLSDSLVALFSCLSRSLFNFYPIYLYLFIYAPSSFLGHLTLIALKAFFSSQPAVRCKTPSSTAKF</sequence>
<evidence type="ECO:0000313" key="3">
    <source>
        <dbReference type="Proteomes" id="UP000313359"/>
    </source>
</evidence>
<proteinExistence type="predicted"/>
<dbReference type="Proteomes" id="UP000313359">
    <property type="component" value="Unassembled WGS sequence"/>
</dbReference>
<dbReference type="AlphaFoldDB" id="A0A5C2SDT4"/>
<keyword evidence="3" id="KW-1185">Reference proteome</keyword>
<organism evidence="2 3">
    <name type="scientific">Lentinus tigrinus ALCF2SS1-6</name>
    <dbReference type="NCBI Taxonomy" id="1328759"/>
    <lineage>
        <taxon>Eukaryota</taxon>
        <taxon>Fungi</taxon>
        <taxon>Dikarya</taxon>
        <taxon>Basidiomycota</taxon>
        <taxon>Agaricomycotina</taxon>
        <taxon>Agaricomycetes</taxon>
        <taxon>Polyporales</taxon>
        <taxon>Polyporaceae</taxon>
        <taxon>Lentinus</taxon>
    </lineage>
</organism>
<name>A0A5C2SDT4_9APHY</name>
<keyword evidence="1" id="KW-0472">Membrane</keyword>
<feature type="transmembrane region" description="Helical" evidence="1">
    <location>
        <begin position="50"/>
        <end position="75"/>
    </location>
</feature>
<reference evidence="2" key="1">
    <citation type="journal article" date="2018" name="Genome Biol. Evol.">
        <title>Genomics and development of Lentinus tigrinus, a white-rot wood-decaying mushroom with dimorphic fruiting bodies.</title>
        <authorList>
            <person name="Wu B."/>
            <person name="Xu Z."/>
            <person name="Knudson A."/>
            <person name="Carlson A."/>
            <person name="Chen N."/>
            <person name="Kovaka S."/>
            <person name="LaButti K."/>
            <person name="Lipzen A."/>
            <person name="Pennachio C."/>
            <person name="Riley R."/>
            <person name="Schakwitz W."/>
            <person name="Umezawa K."/>
            <person name="Ohm R.A."/>
            <person name="Grigoriev I.V."/>
            <person name="Nagy L.G."/>
            <person name="Gibbons J."/>
            <person name="Hibbett D."/>
        </authorList>
    </citation>
    <scope>NUCLEOTIDE SEQUENCE [LARGE SCALE GENOMIC DNA]</scope>
    <source>
        <strain evidence="2">ALCF2SS1-6</strain>
    </source>
</reference>
<evidence type="ECO:0000256" key="1">
    <source>
        <dbReference type="SAM" id="Phobius"/>
    </source>
</evidence>
<keyword evidence="1" id="KW-0812">Transmembrane</keyword>
<keyword evidence="1" id="KW-1133">Transmembrane helix</keyword>
<evidence type="ECO:0000313" key="2">
    <source>
        <dbReference type="EMBL" id="RPD61900.1"/>
    </source>
</evidence>